<evidence type="ECO:0000256" key="2">
    <source>
        <dbReference type="ARBA" id="ARBA00006347"/>
    </source>
</evidence>
<protein>
    <recommendedName>
        <fullName evidence="3">protein disulfide-isomerase</fullName>
        <ecNumber evidence="3">5.3.4.1</ecNumber>
    </recommendedName>
</protein>
<reference evidence="13 14" key="1">
    <citation type="submission" date="2023-11" db="EMBL/GenBank/DDBJ databases">
        <title>Dfirmibasis_genome.</title>
        <authorList>
            <person name="Edelbroek B."/>
            <person name="Kjellin J."/>
            <person name="Jerlstrom-Hultqvist J."/>
            <person name="Soderbom F."/>
        </authorList>
    </citation>
    <scope>NUCLEOTIDE SEQUENCE [LARGE SCALE GENOMIC DNA]</scope>
    <source>
        <strain evidence="13 14">TNS-C-14</strain>
    </source>
</reference>
<dbReference type="FunFam" id="3.40.30.10:FF:000032">
    <property type="entry name" value="Protein disulfide-isomerase A6 homolog"/>
    <property type="match status" value="1"/>
</dbReference>
<dbReference type="GO" id="GO:0006457">
    <property type="term" value="P:protein folding"/>
    <property type="evidence" value="ECO:0007669"/>
    <property type="project" value="TreeGrafter"/>
</dbReference>
<dbReference type="GO" id="GO:0005783">
    <property type="term" value="C:endoplasmic reticulum"/>
    <property type="evidence" value="ECO:0007669"/>
    <property type="project" value="InterPro"/>
</dbReference>
<dbReference type="FunFam" id="1.20.1150.12:FF:000001">
    <property type="entry name" value="Endoplasmic reticulum resident protein 29"/>
    <property type="match status" value="1"/>
</dbReference>
<dbReference type="SUPFAM" id="SSF47933">
    <property type="entry name" value="ERP29 C domain-like"/>
    <property type="match status" value="1"/>
</dbReference>
<keyword evidence="7" id="KW-1015">Disulfide bond</keyword>
<evidence type="ECO:0000259" key="12">
    <source>
        <dbReference type="PROSITE" id="PS51352"/>
    </source>
</evidence>
<organism evidence="13 14">
    <name type="scientific">Dictyostelium firmibasis</name>
    <dbReference type="NCBI Taxonomy" id="79012"/>
    <lineage>
        <taxon>Eukaryota</taxon>
        <taxon>Amoebozoa</taxon>
        <taxon>Evosea</taxon>
        <taxon>Eumycetozoa</taxon>
        <taxon>Dictyostelia</taxon>
        <taxon>Dictyosteliales</taxon>
        <taxon>Dictyosteliaceae</taxon>
        <taxon>Dictyostelium</taxon>
    </lineage>
</organism>
<evidence type="ECO:0000256" key="11">
    <source>
        <dbReference type="SAM" id="SignalP"/>
    </source>
</evidence>
<dbReference type="SUPFAM" id="SSF52833">
    <property type="entry name" value="Thioredoxin-like"/>
    <property type="match status" value="2"/>
</dbReference>
<evidence type="ECO:0000313" key="13">
    <source>
        <dbReference type="EMBL" id="KAK5577722.1"/>
    </source>
</evidence>
<dbReference type="PROSITE" id="PS00194">
    <property type="entry name" value="THIOREDOXIN_1"/>
    <property type="match status" value="2"/>
</dbReference>
<feature type="domain" description="Thioredoxin" evidence="12">
    <location>
        <begin position="16"/>
        <end position="143"/>
    </location>
</feature>
<evidence type="ECO:0000256" key="8">
    <source>
        <dbReference type="ARBA" id="ARBA00023235"/>
    </source>
</evidence>
<feature type="signal peptide" evidence="11">
    <location>
        <begin position="1"/>
        <end position="31"/>
    </location>
</feature>
<dbReference type="Pfam" id="PF07749">
    <property type="entry name" value="ERp29"/>
    <property type="match status" value="1"/>
</dbReference>
<dbReference type="InterPro" id="IPR036356">
    <property type="entry name" value="ERp29_C_sf"/>
</dbReference>
<evidence type="ECO:0000256" key="3">
    <source>
        <dbReference type="ARBA" id="ARBA00012723"/>
    </source>
</evidence>
<dbReference type="InterPro" id="IPR013766">
    <property type="entry name" value="Thioredoxin_domain"/>
</dbReference>
<dbReference type="AlphaFoldDB" id="A0AAN7TWT7"/>
<comment type="catalytic activity">
    <reaction evidence="1">
        <text>Catalyzes the rearrangement of -S-S- bonds in proteins.</text>
        <dbReference type="EC" id="5.3.4.1"/>
    </reaction>
</comment>
<keyword evidence="6" id="KW-0256">Endoplasmic reticulum</keyword>
<evidence type="ECO:0000256" key="7">
    <source>
        <dbReference type="ARBA" id="ARBA00023157"/>
    </source>
</evidence>
<dbReference type="NCBIfam" id="TIGR01126">
    <property type="entry name" value="pdi_dom"/>
    <property type="match status" value="2"/>
</dbReference>
<dbReference type="PANTHER" id="PTHR45672">
    <property type="entry name" value="PROTEIN DISULFIDE-ISOMERASE C17H9.14C-RELATED"/>
    <property type="match status" value="1"/>
</dbReference>
<keyword evidence="9" id="KW-0676">Redox-active center</keyword>
<dbReference type="InterPro" id="IPR036249">
    <property type="entry name" value="Thioredoxin-like_sf"/>
</dbReference>
<name>A0AAN7TWT7_9MYCE</name>
<dbReference type="EC" id="5.3.4.1" evidence="3"/>
<sequence length="374" mass="41175">MHPELQHIDDKMKLLLFVTLIALAFVALCSADGNVVTLTPDNFDTVVDGSKTVFVKFYAPWCGHCKKLAPDFEILADTFAPVSNKVVIAKVDCDQADNKALCSKYDVSGYPTLKIFDKSTTAKDYNGARSVDELLTYINNHAKTNVKVKKAPSNVVDLSPSNFDAVVLDKSKEVLVEFYAPWCGHCKKLMPDYEILGNTYANEKDVVIAKIDCDAADNKAICSKYGVTGFPTIKWFGKNSKDGEKYEQGRDVDTFITYINKQAGVKRVKGGKLAAGAGRVEQLDTIAAEFIAAAAEVRKELVKKAQTVVDSLPEELRTEGSYYVKVMKTIAEKSIDFVNNEIARITKLVSGSISGKKADEFSKKLNVLESFKSK</sequence>
<comment type="similarity">
    <text evidence="2 10">Belongs to the protein disulfide isomerase family.</text>
</comment>
<keyword evidence="8" id="KW-0413">Isomerase</keyword>
<dbReference type="InterPro" id="IPR011679">
    <property type="entry name" value="ERp29_C"/>
</dbReference>
<feature type="chain" id="PRO_5042942797" description="protein disulfide-isomerase" evidence="11">
    <location>
        <begin position="32"/>
        <end position="374"/>
    </location>
</feature>
<dbReference type="FunFam" id="3.40.30.10:FF:000107">
    <property type="entry name" value="Protein disulfide-isomerase 5-2"/>
    <property type="match status" value="1"/>
</dbReference>
<dbReference type="GO" id="GO:0003756">
    <property type="term" value="F:protein disulfide isomerase activity"/>
    <property type="evidence" value="ECO:0007669"/>
    <property type="project" value="UniProtKB-EC"/>
</dbReference>
<dbReference type="Gene3D" id="3.40.30.10">
    <property type="entry name" value="Glutaredoxin"/>
    <property type="match status" value="2"/>
</dbReference>
<dbReference type="InterPro" id="IPR017937">
    <property type="entry name" value="Thioredoxin_CS"/>
</dbReference>
<evidence type="ECO:0000256" key="10">
    <source>
        <dbReference type="RuleBase" id="RU004208"/>
    </source>
</evidence>
<dbReference type="Gene3D" id="1.20.1150.12">
    <property type="entry name" value="Endoplasmic reticulum resident protein 29, C-terminal domain"/>
    <property type="match status" value="1"/>
</dbReference>
<evidence type="ECO:0000256" key="9">
    <source>
        <dbReference type="ARBA" id="ARBA00023284"/>
    </source>
</evidence>
<dbReference type="PROSITE" id="PS51352">
    <property type="entry name" value="THIOREDOXIN_2"/>
    <property type="match status" value="2"/>
</dbReference>
<dbReference type="PANTHER" id="PTHR45672:SF11">
    <property type="entry name" value="PROTEIN DISULFIDE-ISOMERASE C17H9.14C"/>
    <property type="match status" value="1"/>
</dbReference>
<keyword evidence="14" id="KW-1185">Reference proteome</keyword>
<keyword evidence="4 11" id="KW-0732">Signal</keyword>
<evidence type="ECO:0000256" key="1">
    <source>
        <dbReference type="ARBA" id="ARBA00001182"/>
    </source>
</evidence>
<evidence type="ECO:0000256" key="5">
    <source>
        <dbReference type="ARBA" id="ARBA00022737"/>
    </source>
</evidence>
<comment type="caution">
    <text evidence="13">The sequence shown here is derived from an EMBL/GenBank/DDBJ whole genome shotgun (WGS) entry which is preliminary data.</text>
</comment>
<dbReference type="InterPro" id="IPR005788">
    <property type="entry name" value="PDI_thioredoxin-like_dom"/>
</dbReference>
<proteinExistence type="inferred from homology"/>
<dbReference type="CDD" id="cd02998">
    <property type="entry name" value="PDI_a_ERp38"/>
    <property type="match status" value="2"/>
</dbReference>
<keyword evidence="5" id="KW-0677">Repeat</keyword>
<dbReference type="EMBL" id="JAVFKY010000004">
    <property type="protein sequence ID" value="KAK5577722.1"/>
    <property type="molecule type" value="Genomic_DNA"/>
</dbReference>
<dbReference type="InterPro" id="IPR051063">
    <property type="entry name" value="PDI"/>
</dbReference>
<evidence type="ECO:0000256" key="6">
    <source>
        <dbReference type="ARBA" id="ARBA00022824"/>
    </source>
</evidence>
<dbReference type="PRINTS" id="PR00421">
    <property type="entry name" value="THIOREDOXIN"/>
</dbReference>
<evidence type="ECO:0000256" key="4">
    <source>
        <dbReference type="ARBA" id="ARBA00022729"/>
    </source>
</evidence>
<dbReference type="Pfam" id="PF00085">
    <property type="entry name" value="Thioredoxin"/>
    <property type="match status" value="2"/>
</dbReference>
<gene>
    <name evidence="13" type="ORF">RB653_002667</name>
</gene>
<accession>A0AAN7TWT7</accession>
<feature type="domain" description="Thioredoxin" evidence="12">
    <location>
        <begin position="144"/>
        <end position="296"/>
    </location>
</feature>
<evidence type="ECO:0000313" key="14">
    <source>
        <dbReference type="Proteomes" id="UP001344447"/>
    </source>
</evidence>
<dbReference type="Proteomes" id="UP001344447">
    <property type="component" value="Unassembled WGS sequence"/>
</dbReference>
<dbReference type="CDD" id="cd00238">
    <property type="entry name" value="ERp29c"/>
    <property type="match status" value="1"/>
</dbReference>